<protein>
    <recommendedName>
        <fullName evidence="4">Serine protease</fullName>
    </recommendedName>
</protein>
<reference evidence="2 3" key="1">
    <citation type="submission" date="2024-02" db="EMBL/GenBank/DDBJ databases">
        <authorList>
            <person name="Chen Y."/>
            <person name="Shah S."/>
            <person name="Dougan E. K."/>
            <person name="Thang M."/>
            <person name="Chan C."/>
        </authorList>
    </citation>
    <scope>NUCLEOTIDE SEQUENCE [LARGE SCALE GENOMIC DNA]</scope>
</reference>
<dbReference type="PANTHER" id="PTHR45980">
    <property type="match status" value="1"/>
</dbReference>
<dbReference type="EMBL" id="CAXAMM010006447">
    <property type="protein sequence ID" value="CAK9011082.1"/>
    <property type="molecule type" value="Genomic_DNA"/>
</dbReference>
<dbReference type="Gene3D" id="2.40.10.10">
    <property type="entry name" value="Trypsin-like serine proteases"/>
    <property type="match status" value="1"/>
</dbReference>
<proteinExistence type="predicted"/>
<evidence type="ECO:0008006" key="4">
    <source>
        <dbReference type="Google" id="ProtNLM"/>
    </source>
</evidence>
<dbReference type="SUPFAM" id="SSF50494">
    <property type="entry name" value="Trypsin-like serine proteases"/>
    <property type="match status" value="1"/>
</dbReference>
<gene>
    <name evidence="2" type="ORF">SCF082_LOCUS10942</name>
</gene>
<evidence type="ECO:0000313" key="2">
    <source>
        <dbReference type="EMBL" id="CAK9011082.1"/>
    </source>
</evidence>
<dbReference type="InterPro" id="IPR043504">
    <property type="entry name" value="Peptidase_S1_PA_chymotrypsin"/>
</dbReference>
<organism evidence="2 3">
    <name type="scientific">Durusdinium trenchii</name>
    <dbReference type="NCBI Taxonomy" id="1381693"/>
    <lineage>
        <taxon>Eukaryota</taxon>
        <taxon>Sar</taxon>
        <taxon>Alveolata</taxon>
        <taxon>Dinophyceae</taxon>
        <taxon>Suessiales</taxon>
        <taxon>Symbiodiniaceae</taxon>
        <taxon>Durusdinium</taxon>
    </lineage>
</organism>
<dbReference type="Proteomes" id="UP001642464">
    <property type="component" value="Unassembled WGS sequence"/>
</dbReference>
<keyword evidence="1" id="KW-0732">Signal</keyword>
<dbReference type="PANTHER" id="PTHR45980:SF9">
    <property type="entry name" value="PROTEASE DO-LIKE 10, MITOCHONDRIAL-RELATED"/>
    <property type="match status" value="1"/>
</dbReference>
<dbReference type="InterPro" id="IPR009003">
    <property type="entry name" value="Peptidase_S1_PA"/>
</dbReference>
<feature type="chain" id="PRO_5045673380" description="Serine protease" evidence="1">
    <location>
        <begin position="23"/>
        <end position="211"/>
    </location>
</feature>
<evidence type="ECO:0000256" key="1">
    <source>
        <dbReference type="SAM" id="SignalP"/>
    </source>
</evidence>
<feature type="signal peptide" evidence="1">
    <location>
        <begin position="1"/>
        <end position="22"/>
    </location>
</feature>
<keyword evidence="3" id="KW-1185">Reference proteome</keyword>
<sequence>MLIEVNMVRSHLLGGLLLLSLASLDLKRSETFLTWPMRGKAVGFESGFHRASGMARRVEPKATNSVVDIFGREVGDQGQEDGSHEGQGRKHFVVKVYCMYSSQDPSHPWTNKQQEDRMGSGCVILHEGKMHGDLQTGSGRLAGCLLTNAHVVADASYVEVRKAGNAKKFSASRLKIAHECDLALLSAVPKWMSELVTIVARTKKKLERLGP</sequence>
<accession>A0ABP0J9N9</accession>
<name>A0ABP0J9N9_9DINO</name>
<evidence type="ECO:0000313" key="3">
    <source>
        <dbReference type="Proteomes" id="UP001642464"/>
    </source>
</evidence>
<comment type="caution">
    <text evidence="2">The sequence shown here is derived from an EMBL/GenBank/DDBJ whole genome shotgun (WGS) entry which is preliminary data.</text>
</comment>